<sequence length="424" mass="45863">MFPETRRGRKAHRDPLERGTRRTLTDVSFVRRIEVEDEGSEIHSVCPECSPGLRVDYSLPRNLPYGCDVFIPTSAANVRVRAVALGRSHHRFRRSRSAESTPACNKESSCSHSILCQASDLPFVCSRSSLFMNYIWNFSALPSPATRSQRSALGCFEAFGTPSSSQRNVDTPLCLLDTIHDAIVAGVELMHEGPTAKMERKLFGASGFESGCKTSQACVQIALGPCQEAFAGAVDCEDLVTIKNIQPETNTKLDSAPSGIEVSDEESCLLDDSFSLATFGWDTDHFASEDSHTFTEDVSADNLLFCGESHAFRVVPREAQAAINLQSATVCAEQRRSPKTSRSLLQACPLLTFSSLDLSPSPTVGPAARKCFCRAFNIAQGLHGLCHEEVSPQGKCSGTHCGALLCDRASVVEGAMGISGAFSH</sequence>
<reference evidence="1 2" key="1">
    <citation type="submission" date="2014-02" db="EMBL/GenBank/DDBJ databases">
        <authorList>
            <person name="Sibley D."/>
            <person name="Venepally P."/>
            <person name="Karamycheva S."/>
            <person name="Hadjithomas M."/>
            <person name="Khan A."/>
            <person name="Brunk B."/>
            <person name="Roos D."/>
            <person name="Caler E."/>
            <person name="Lorenzi H."/>
        </authorList>
    </citation>
    <scope>NUCLEOTIDE SEQUENCE [LARGE SCALE GENOMIC DNA]</scope>
    <source>
        <strain evidence="1 2">GAB2-2007-GAL-DOM2</strain>
    </source>
</reference>
<gene>
    <name evidence="1" type="ORF">TGDOM2_216160</name>
</gene>
<dbReference type="AlphaFoldDB" id="A0A086JDN0"/>
<organism evidence="1 2">
    <name type="scientific">Toxoplasma gondii GAB2-2007-GAL-DOM2</name>
    <dbReference type="NCBI Taxonomy" id="1130820"/>
    <lineage>
        <taxon>Eukaryota</taxon>
        <taxon>Sar</taxon>
        <taxon>Alveolata</taxon>
        <taxon>Apicomplexa</taxon>
        <taxon>Conoidasida</taxon>
        <taxon>Coccidia</taxon>
        <taxon>Eucoccidiorida</taxon>
        <taxon>Eimeriorina</taxon>
        <taxon>Sarcocystidae</taxon>
        <taxon>Toxoplasma</taxon>
    </lineage>
</organism>
<proteinExistence type="predicted"/>
<evidence type="ECO:0000313" key="2">
    <source>
        <dbReference type="Proteomes" id="UP000028837"/>
    </source>
</evidence>
<dbReference type="Proteomes" id="UP000028837">
    <property type="component" value="Unassembled WGS sequence"/>
</dbReference>
<accession>A0A086JDN0</accession>
<dbReference type="EMBL" id="AHZU02001651">
    <property type="protein sequence ID" value="KFG30248.1"/>
    <property type="molecule type" value="Genomic_DNA"/>
</dbReference>
<comment type="caution">
    <text evidence="1">The sequence shown here is derived from an EMBL/GenBank/DDBJ whole genome shotgun (WGS) entry which is preliminary data.</text>
</comment>
<dbReference type="VEuPathDB" id="ToxoDB:TGDOM2_216160"/>
<dbReference type="OrthoDB" id="329637at2759"/>
<evidence type="ECO:0000313" key="1">
    <source>
        <dbReference type="EMBL" id="KFG30248.1"/>
    </source>
</evidence>
<protein>
    <submittedName>
        <fullName evidence="1">Uncharacterized protein</fullName>
    </submittedName>
</protein>
<name>A0A086JDN0_TOXGO</name>